<dbReference type="PRINTS" id="PR00081">
    <property type="entry name" value="GDHRDH"/>
</dbReference>
<dbReference type="InterPro" id="IPR002347">
    <property type="entry name" value="SDR_fam"/>
</dbReference>
<gene>
    <name evidence="2" type="ORF">C1Y38_08200</name>
</gene>
<dbReference type="AlphaFoldDB" id="A0A2K2TH56"/>
<evidence type="ECO:0000256" key="1">
    <source>
        <dbReference type="ARBA" id="ARBA00006484"/>
    </source>
</evidence>
<dbReference type="Gene3D" id="3.40.50.720">
    <property type="entry name" value="NAD(P)-binding Rossmann-like Domain"/>
    <property type="match status" value="1"/>
</dbReference>
<dbReference type="RefSeq" id="WP_103205565.1">
    <property type="nucleotide sequence ID" value="NZ_OKQY01000015.1"/>
</dbReference>
<name>A0A2K2TH56_LIMFE</name>
<dbReference type="Pfam" id="PF13561">
    <property type="entry name" value="adh_short_C2"/>
    <property type="match status" value="1"/>
</dbReference>
<dbReference type="NCBIfam" id="NF005395">
    <property type="entry name" value="PRK06940.1"/>
    <property type="match status" value="1"/>
</dbReference>
<dbReference type="Proteomes" id="UP000236514">
    <property type="component" value="Unassembled WGS sequence"/>
</dbReference>
<comment type="caution">
    <text evidence="2">The sequence shown here is derived from an EMBL/GenBank/DDBJ whole genome shotgun (WGS) entry which is preliminary data.</text>
</comment>
<sequence length="286" mass="30364">MAKEVMIVVGAGQISLAIARRMGYGKQILLGDKSEGNAKAIGKVLEEAGFDVTTTVMDLSDRASIQAMVKKATSMGPVKYLVNGAGVSPSQASIETILKVDLYGTAVLLEEVGKVIEEGGAGIVISSQSGFRMKQLTPEEDRQLALTPTEELLDLPLLAEENIETTLQAYQLAKRCNEKRVMGESVKWGARGARLNDIAPGIIVTPLALDEFNGIRGDFYKNMFAKSPAGRPGTADEVADVAELLMSDRAQFITGATSLVDGGATASYYYGPLQPGLATGMEEGKK</sequence>
<dbReference type="SUPFAM" id="SSF51735">
    <property type="entry name" value="NAD(P)-binding Rossmann-fold domains"/>
    <property type="match status" value="1"/>
</dbReference>
<evidence type="ECO:0000313" key="3">
    <source>
        <dbReference type="Proteomes" id="UP000236514"/>
    </source>
</evidence>
<evidence type="ECO:0000313" key="2">
    <source>
        <dbReference type="EMBL" id="PNV57441.1"/>
    </source>
</evidence>
<protein>
    <submittedName>
        <fullName evidence="2">Short-chain dehydrogenase</fullName>
    </submittedName>
</protein>
<reference evidence="2 3" key="1">
    <citation type="submission" date="2018-01" db="EMBL/GenBank/DDBJ databases">
        <title>Draft genome sequence of the feruloyl esterase-producing strain Lactobacillus fermentum CRL 1446, isolated from artisanal goat milk cheese.</title>
        <authorList>
            <person name="Abeijon Mukdsi M.C."/>
            <person name="Saavedra L."/>
            <person name="Gauffin Cano M.P."/>
            <person name="Hebert E.M."/>
            <person name="Medina R.B."/>
        </authorList>
    </citation>
    <scope>NUCLEOTIDE SEQUENCE [LARGE SCALE GENOMIC DNA]</scope>
    <source>
        <strain evidence="2 3">CRL 1446</strain>
    </source>
</reference>
<accession>A0A2K2TH56</accession>
<dbReference type="PANTHER" id="PTHR42760">
    <property type="entry name" value="SHORT-CHAIN DEHYDROGENASES/REDUCTASES FAMILY MEMBER"/>
    <property type="match status" value="1"/>
</dbReference>
<dbReference type="Pfam" id="PF00106">
    <property type="entry name" value="adh_short"/>
    <property type="match status" value="1"/>
</dbReference>
<dbReference type="GO" id="GO:0016616">
    <property type="term" value="F:oxidoreductase activity, acting on the CH-OH group of donors, NAD or NADP as acceptor"/>
    <property type="evidence" value="ECO:0007669"/>
    <property type="project" value="TreeGrafter"/>
</dbReference>
<dbReference type="EMBL" id="POTQ01000018">
    <property type="protein sequence ID" value="PNV57441.1"/>
    <property type="molecule type" value="Genomic_DNA"/>
</dbReference>
<proteinExistence type="inferred from homology"/>
<dbReference type="InterPro" id="IPR036291">
    <property type="entry name" value="NAD(P)-bd_dom_sf"/>
</dbReference>
<organism evidence="2 3">
    <name type="scientific">Limosilactobacillus fermentum</name>
    <name type="common">Lactobacillus fermentum</name>
    <dbReference type="NCBI Taxonomy" id="1613"/>
    <lineage>
        <taxon>Bacteria</taxon>
        <taxon>Bacillati</taxon>
        <taxon>Bacillota</taxon>
        <taxon>Bacilli</taxon>
        <taxon>Lactobacillales</taxon>
        <taxon>Lactobacillaceae</taxon>
        <taxon>Limosilactobacillus</taxon>
    </lineage>
</organism>
<comment type="similarity">
    <text evidence="1">Belongs to the short-chain dehydrogenases/reductases (SDR) family.</text>
</comment>